<dbReference type="Proteomes" id="UP000010469">
    <property type="component" value="Chromosome"/>
</dbReference>
<evidence type="ECO:0000256" key="1">
    <source>
        <dbReference type="SAM" id="Phobius"/>
    </source>
</evidence>
<gene>
    <name evidence="2" type="ordered locus">Calag_0650</name>
</gene>
<keyword evidence="1" id="KW-0472">Membrane</keyword>
<keyword evidence="1" id="KW-1133">Transmembrane helix</keyword>
<keyword evidence="3" id="KW-1185">Reference proteome</keyword>
<evidence type="ECO:0000313" key="3">
    <source>
        <dbReference type="Proteomes" id="UP000010469"/>
    </source>
</evidence>
<proteinExistence type="predicted"/>
<dbReference type="KEGG" id="clg:Calag_0650"/>
<dbReference type="EMBL" id="CP003378">
    <property type="protein sequence ID" value="AFZ70402.1"/>
    <property type="molecule type" value="Genomic_DNA"/>
</dbReference>
<dbReference type="InParanoid" id="L0AB83"/>
<dbReference type="AlphaFoldDB" id="L0AB83"/>
<keyword evidence="1" id="KW-0812">Transmembrane</keyword>
<dbReference type="HOGENOM" id="CLU_3371262_0_0_2"/>
<name>L0AB83_CALLD</name>
<evidence type="ECO:0000313" key="2">
    <source>
        <dbReference type="EMBL" id="AFZ70402.1"/>
    </source>
</evidence>
<feature type="transmembrane region" description="Helical" evidence="1">
    <location>
        <begin position="12"/>
        <end position="33"/>
    </location>
</feature>
<organism evidence="2 3">
    <name type="scientific">Caldisphaera lagunensis (strain DSM 15908 / JCM 11604 / ANMR 0165 / IC-154)</name>
    <dbReference type="NCBI Taxonomy" id="1056495"/>
    <lineage>
        <taxon>Archaea</taxon>
        <taxon>Thermoproteota</taxon>
        <taxon>Thermoprotei</taxon>
        <taxon>Acidilobales</taxon>
        <taxon>Caldisphaeraceae</taxon>
        <taxon>Caldisphaera</taxon>
    </lineage>
</organism>
<accession>L0AB83</accession>
<sequence length="34" mass="3919">MPKNKTRRKTLLIVFAIILIVVFLIPVIGTIFLH</sequence>
<reference evidence="3" key="1">
    <citation type="submission" date="2012-03" db="EMBL/GenBank/DDBJ databases">
        <title>Complete genome of Caldisphaera lagunensis DSM 15908.</title>
        <authorList>
            <person name="Lucas S."/>
            <person name="Copeland A."/>
            <person name="Lapidus A."/>
            <person name="Glavina del Rio T."/>
            <person name="Dalin E."/>
            <person name="Tice H."/>
            <person name="Bruce D."/>
            <person name="Goodwin L."/>
            <person name="Pitluck S."/>
            <person name="Peters L."/>
            <person name="Mikhailova N."/>
            <person name="Teshima H."/>
            <person name="Kyrpides N."/>
            <person name="Mavromatis K."/>
            <person name="Ivanova N."/>
            <person name="Brettin T."/>
            <person name="Detter J.C."/>
            <person name="Han C."/>
            <person name="Larimer F."/>
            <person name="Land M."/>
            <person name="Hauser L."/>
            <person name="Markowitz V."/>
            <person name="Cheng J.-F."/>
            <person name="Hugenholtz P."/>
            <person name="Woyke T."/>
            <person name="Wu D."/>
            <person name="Spring S."/>
            <person name="Schroeder M."/>
            <person name="Brambilla E."/>
            <person name="Klenk H.-P."/>
            <person name="Eisen J.A."/>
        </authorList>
    </citation>
    <scope>NUCLEOTIDE SEQUENCE [LARGE SCALE GENOMIC DNA]</scope>
    <source>
        <strain evidence="3">DSM 15908 / JCM 11604 / IC-154</strain>
    </source>
</reference>
<protein>
    <submittedName>
        <fullName evidence="2">Uncharacterized protein</fullName>
    </submittedName>
</protein>